<dbReference type="GeneID" id="36560621"/>
<dbReference type="RefSeq" id="XP_024707622.1">
    <property type="nucleotide sequence ID" value="XM_024852923.1"/>
</dbReference>
<proteinExistence type="predicted"/>
<dbReference type="AlphaFoldDB" id="A0A2I2GHG6"/>
<feature type="transmembrane region" description="Helical" evidence="1">
    <location>
        <begin position="449"/>
        <end position="468"/>
    </location>
</feature>
<evidence type="ECO:0000256" key="1">
    <source>
        <dbReference type="SAM" id="Phobius"/>
    </source>
</evidence>
<dbReference type="VEuPathDB" id="FungiDB:P170DRAFT_472224"/>
<reference evidence="3 4" key="1">
    <citation type="submission" date="2016-12" db="EMBL/GenBank/DDBJ databases">
        <title>The genomes of Aspergillus section Nigri reveals drivers in fungal speciation.</title>
        <authorList>
            <consortium name="DOE Joint Genome Institute"/>
            <person name="Vesth T.C."/>
            <person name="Nybo J."/>
            <person name="Theobald S."/>
            <person name="Brandl J."/>
            <person name="Frisvad J.C."/>
            <person name="Nielsen K.F."/>
            <person name="Lyhne E.K."/>
            <person name="Kogle M.E."/>
            <person name="Kuo A."/>
            <person name="Riley R."/>
            <person name="Clum A."/>
            <person name="Nolan M."/>
            <person name="Lipzen A."/>
            <person name="Salamov A."/>
            <person name="Henrissat B."/>
            <person name="Wiebenga A."/>
            <person name="De Vries R.P."/>
            <person name="Grigoriev I.V."/>
            <person name="Mortensen U.H."/>
            <person name="Andersen M.R."/>
            <person name="Baker S.E."/>
        </authorList>
    </citation>
    <scope>NUCLEOTIDE SEQUENCE [LARGE SCALE GENOMIC DNA]</scope>
    <source>
        <strain evidence="3 4">IBT 23096</strain>
    </source>
</reference>
<keyword evidence="1" id="KW-0812">Transmembrane</keyword>
<feature type="transmembrane region" description="Helical" evidence="1">
    <location>
        <begin position="41"/>
        <end position="61"/>
    </location>
</feature>
<dbReference type="Pfam" id="PF20163">
    <property type="entry name" value="DUF6536"/>
    <property type="match status" value="1"/>
</dbReference>
<accession>A0A2I2GHG6</accession>
<feature type="transmembrane region" description="Helical" evidence="1">
    <location>
        <begin position="354"/>
        <end position="377"/>
    </location>
</feature>
<protein>
    <recommendedName>
        <fullName evidence="2">DUF6536 domain-containing protein</fullName>
    </recommendedName>
</protein>
<feature type="transmembrane region" description="Helical" evidence="1">
    <location>
        <begin position="153"/>
        <end position="170"/>
    </location>
</feature>
<evidence type="ECO:0000313" key="3">
    <source>
        <dbReference type="EMBL" id="PLB52320.1"/>
    </source>
</evidence>
<comment type="caution">
    <text evidence="3">The sequence shown here is derived from an EMBL/GenBank/DDBJ whole genome shotgun (WGS) entry which is preliminary data.</text>
</comment>
<name>A0A2I2GHG6_9EURO</name>
<dbReference type="Proteomes" id="UP000234275">
    <property type="component" value="Unassembled WGS sequence"/>
</dbReference>
<dbReference type="EMBL" id="MSFO01000002">
    <property type="protein sequence ID" value="PLB52320.1"/>
    <property type="molecule type" value="Genomic_DNA"/>
</dbReference>
<keyword evidence="1" id="KW-1133">Transmembrane helix</keyword>
<evidence type="ECO:0000313" key="4">
    <source>
        <dbReference type="Proteomes" id="UP000234275"/>
    </source>
</evidence>
<feature type="transmembrane region" description="Helical" evidence="1">
    <location>
        <begin position="616"/>
        <end position="644"/>
    </location>
</feature>
<organism evidence="3 4">
    <name type="scientific">Aspergillus steynii IBT 23096</name>
    <dbReference type="NCBI Taxonomy" id="1392250"/>
    <lineage>
        <taxon>Eukaryota</taxon>
        <taxon>Fungi</taxon>
        <taxon>Dikarya</taxon>
        <taxon>Ascomycota</taxon>
        <taxon>Pezizomycotina</taxon>
        <taxon>Eurotiomycetes</taxon>
        <taxon>Eurotiomycetidae</taxon>
        <taxon>Eurotiales</taxon>
        <taxon>Aspergillaceae</taxon>
        <taxon>Aspergillus</taxon>
        <taxon>Aspergillus subgen. Circumdati</taxon>
    </lineage>
</organism>
<feature type="domain" description="DUF6536" evidence="2">
    <location>
        <begin position="42"/>
        <end position="193"/>
    </location>
</feature>
<feature type="transmembrane region" description="Helical" evidence="1">
    <location>
        <begin position="573"/>
        <end position="595"/>
    </location>
</feature>
<dbReference type="InterPro" id="IPR046623">
    <property type="entry name" value="DUF6536"/>
</dbReference>
<dbReference type="STRING" id="1392250.A0A2I2GHG6"/>
<dbReference type="PANTHER" id="PTHR35395:SF1">
    <property type="entry name" value="DUF6536 DOMAIN-CONTAINING PROTEIN"/>
    <property type="match status" value="1"/>
</dbReference>
<sequence length="722" mass="80812">MLRDLNMQYLKTSLITKNDEESPIRAAEFAQSNFKTRALGAWRFTVASGAFAGVIILLINITTLAMMHSKHEVVNQSITFFTGSCRKAKDISIGSHVVINVLSTILLAYSNFSMQCLSSPTRREVDRAHSKKHWLSIGIPSVRNLFFISKTKVFLWTLLALSSFPLHLIWNSTVFWTTSTNDYISVTVTESFLHGGDWTLPPFNEQSKGAQVFEDGEYNRIIRGLQDDVVHNRLERLSAPDCYEAYHTEMLSDRLHVLAVVDNSFASPTKNNTELELSSVLAAYYNRYAMMPLYRWVCDSYAENWWDTCLTSGDPNQWVPGGRPMDGETLGSQRGAPVKYCFSQRIPAQCKTDVIPVFLIIVIVCNVVKVACFLFTLRIVKKDHPLCTTGDAVQSFLERPDEYTNHRCLASKHDFEKLSTKSKCWETRGPGDADIWTDRRHRWGKAVRTWQWVTYTVLVSIMVILTGVKICDINSSWAAAVRYGIGEPHPGFESLDFYIPNTLRGFLTANTPQLMLSYVYLGLNNIMTTMLAMDEWCGYSAATSKPPKGLRVSNPAARTAQRSTYFLSVPYKWSVPSIVTLTALHWLVSQMFFYARLDVHSLQSGWNKTKDESTSYIYVSPLAGLLAACLGGLIVIIVVLIGIFKRYPATPLAGCCSASIAAACSPSRALDHGIAKETFPPGLPFKELKWGEVESLGIDANVGHATFSNAETTPLVKGKLYE</sequence>
<dbReference type="OrthoDB" id="5429634at2759"/>
<keyword evidence="1" id="KW-0472">Membrane</keyword>
<dbReference type="PANTHER" id="PTHR35395">
    <property type="entry name" value="DUF6536 DOMAIN-CONTAINING PROTEIN"/>
    <property type="match status" value="1"/>
</dbReference>
<evidence type="ECO:0000259" key="2">
    <source>
        <dbReference type="Pfam" id="PF20163"/>
    </source>
</evidence>
<gene>
    <name evidence="3" type="ORF">P170DRAFT_472224</name>
</gene>
<keyword evidence="4" id="KW-1185">Reference proteome</keyword>